<keyword evidence="2" id="KW-1185">Reference proteome</keyword>
<protein>
    <submittedName>
        <fullName evidence="1">Abi-like protein</fullName>
    </submittedName>
</protein>
<dbReference type="InterPro" id="IPR011664">
    <property type="entry name" value="Abi_system_AbiD/AbiF-like"/>
</dbReference>
<name>A0A1I2GNF8_9BACT</name>
<evidence type="ECO:0000313" key="1">
    <source>
        <dbReference type="EMBL" id="SFF18773.1"/>
    </source>
</evidence>
<dbReference type="AlphaFoldDB" id="A0A1I2GNF8"/>
<reference evidence="1 2" key="1">
    <citation type="submission" date="2016-10" db="EMBL/GenBank/DDBJ databases">
        <authorList>
            <person name="de Groot N.N."/>
        </authorList>
    </citation>
    <scope>NUCLEOTIDE SEQUENCE [LARGE SCALE GENOMIC DNA]</scope>
    <source>
        <strain evidence="1 2">DSM 26130</strain>
    </source>
</reference>
<dbReference type="Proteomes" id="UP000198598">
    <property type="component" value="Unassembled WGS sequence"/>
</dbReference>
<sequence>MKYTDFEQVMSAPRMARYVAACGGSTKKAMTLYRLNLRLSQELFTIISCFEIAFRNAIDNHYIHQHGNDWLRNTFAPGGIFNTPSCQRTASVIRVGYNRISSHYTHSKLVAEMDFGLWRYLFAQPQFYAGGQTLLQIFPARPRSTPAIQYNHTYVFNELAKINDIRNRIAHHEPICFQANHSLIDSTNVRQHYVLILQLFQWMSIDEGALLYGLDHINTVCNQIDTI</sequence>
<proteinExistence type="predicted"/>
<accession>A0A1I2GNF8</accession>
<organism evidence="1 2">
    <name type="scientific">Spirosoma endophyticum</name>
    <dbReference type="NCBI Taxonomy" id="662367"/>
    <lineage>
        <taxon>Bacteria</taxon>
        <taxon>Pseudomonadati</taxon>
        <taxon>Bacteroidota</taxon>
        <taxon>Cytophagia</taxon>
        <taxon>Cytophagales</taxon>
        <taxon>Cytophagaceae</taxon>
        <taxon>Spirosoma</taxon>
    </lineage>
</organism>
<dbReference type="RefSeq" id="WP_093834468.1">
    <property type="nucleotide sequence ID" value="NZ_FOLQ01000034.1"/>
</dbReference>
<gene>
    <name evidence="1" type="ORF">SAMN05216167_13415</name>
</gene>
<evidence type="ECO:0000313" key="2">
    <source>
        <dbReference type="Proteomes" id="UP000198598"/>
    </source>
</evidence>
<dbReference type="EMBL" id="FOLQ01000034">
    <property type="protein sequence ID" value="SFF18773.1"/>
    <property type="molecule type" value="Genomic_DNA"/>
</dbReference>
<dbReference type="Pfam" id="PF07751">
    <property type="entry name" value="Abi_2"/>
    <property type="match status" value="1"/>
</dbReference>
<dbReference type="STRING" id="662367.SAMN05216167_13415"/>
<dbReference type="OrthoDB" id="9813050at2"/>